<dbReference type="EMBL" id="ADAS02000116">
    <property type="protein sequence ID" value="OAV89845.1"/>
    <property type="molecule type" value="Genomic_DNA"/>
</dbReference>
<feature type="compositionally biased region" description="Low complexity" evidence="1">
    <location>
        <begin position="342"/>
        <end position="367"/>
    </location>
</feature>
<reference evidence="3 4" key="3">
    <citation type="journal article" date="2017" name="G3 (Bethesda)">
        <title>Comparative analysis highlights variable genome content of wheat rusts and divergence of the mating loci.</title>
        <authorList>
            <person name="Cuomo C.A."/>
            <person name="Bakkeren G."/>
            <person name="Khalil H.B."/>
            <person name="Panwar V."/>
            <person name="Joly D."/>
            <person name="Linning R."/>
            <person name="Sakthikumar S."/>
            <person name="Song X."/>
            <person name="Adiconis X."/>
            <person name="Fan L."/>
            <person name="Goldberg J.M."/>
            <person name="Levin J.Z."/>
            <person name="Young S."/>
            <person name="Zeng Q."/>
            <person name="Anikster Y."/>
            <person name="Bruce M."/>
            <person name="Wang M."/>
            <person name="Yin C."/>
            <person name="McCallum B."/>
            <person name="Szabo L.J."/>
            <person name="Hulbert S."/>
            <person name="Chen X."/>
            <person name="Fellers J.P."/>
        </authorList>
    </citation>
    <scope>NUCLEOTIDE SEQUENCE</scope>
    <source>
        <strain evidence="3">isolate 1-1 / race 1 (BBBD)</strain>
        <strain evidence="4">Isolate 1-1 / race 1 (BBBD)</strain>
    </source>
</reference>
<name>A0A180GAZ5_PUCT1</name>
<organism evidence="2">
    <name type="scientific">Puccinia triticina (isolate 1-1 / race 1 (BBBD))</name>
    <name type="common">Brown leaf rust fungus</name>
    <dbReference type="NCBI Taxonomy" id="630390"/>
    <lineage>
        <taxon>Eukaryota</taxon>
        <taxon>Fungi</taxon>
        <taxon>Dikarya</taxon>
        <taxon>Basidiomycota</taxon>
        <taxon>Pucciniomycotina</taxon>
        <taxon>Pucciniomycetes</taxon>
        <taxon>Pucciniales</taxon>
        <taxon>Pucciniaceae</taxon>
        <taxon>Puccinia</taxon>
    </lineage>
</organism>
<accession>A0A180GAZ5</accession>
<protein>
    <submittedName>
        <fullName evidence="2 3">Uncharacterized protein</fullName>
    </submittedName>
</protein>
<keyword evidence="4" id="KW-1185">Reference proteome</keyword>
<evidence type="ECO:0000313" key="2">
    <source>
        <dbReference type="EMBL" id="OAV89845.1"/>
    </source>
</evidence>
<feature type="compositionally biased region" description="Polar residues" evidence="1">
    <location>
        <begin position="262"/>
        <end position="286"/>
    </location>
</feature>
<evidence type="ECO:0000256" key="1">
    <source>
        <dbReference type="SAM" id="MobiDB-lite"/>
    </source>
</evidence>
<sequence length="810" mass="90320">MQKPVHQHVVKTFVFSIAIIHFIKSLRVSVLGSPAPPPMNDAWSLAHQGSFIVAGIPEQLPGIGPNRLAHIEPGHLYIPEQVVPTFMAYYESTGPVAMFAPDKPAEKKTLSAAAPAYEPLPKELSADPLGAHPSTPEISDDLGIEPGQSEPPVKQPGILGASKNRNGPNEKKVSWALDEDQSSEEPSSSGELPSQSKKAAKPSRFASLELVEHDKGQCLPSGKPEELEKPASGMIQTSADQKSEGSQEIEELKNSNKELGSLNASQNEPSNDENQTAETKAFSNGAKSKGESSKPKKAQGPNRKQKVSTQDEQAWSNFGMIDGLLKGTNKDKTKTEQGKLASGNEKSNSGKKSNGNKNKVKNTVENGPKAELVENKLDTTPEDVVDGLLSAKEPLFSSNPQLEEDVGKIFQEIFTHPKGFGVPEIDEIWKKYQASSPTPADEPSQVESYKNMWKESNLDPNLMMHVSNLLKVDEKGEHIGIKKMDSPTFQMIVSAAIGDQELMTKIYKCLEISLGSNEAFRRMTALSRQLVQMNLPELKIQLERWAADKDLDSMFVDSQSGLFQKSFDMYGHYGISKNINVMNNDVYKHKSMLDIYNKIKYYNNALGGNEVLSRSPPAVHFDRNIFQNFINTSQYRNIIHSDKFISSMESNGLSMNRILTVILVLGLEDRNWLGSFQDFAMVHYMSKVLFRMVSASDCNHLAWDKTAERHWLVENYGPRYSAAFKTLLGKLETNRQNIQVPRAFYSDVDGSMEKELTFYEEKRPGFADLRYKALYHLETHDPILLEAETWTSKQLAAKFKLLEPLLRKKK</sequence>
<reference evidence="2" key="2">
    <citation type="submission" date="2016-05" db="EMBL/GenBank/DDBJ databases">
        <title>Comparative analysis highlights variable genome content of wheat rusts and divergence of the mating loci.</title>
        <authorList>
            <person name="Cuomo C.A."/>
            <person name="Bakkeren G."/>
            <person name="Szabo L."/>
            <person name="Khalil H."/>
            <person name="Joly D."/>
            <person name="Goldberg J."/>
            <person name="Young S."/>
            <person name="Zeng Q."/>
            <person name="Fellers J."/>
        </authorList>
    </citation>
    <scope>NUCLEOTIDE SEQUENCE [LARGE SCALE GENOMIC DNA]</scope>
    <source>
        <strain evidence="2">1-1 BBBD Race 1</strain>
    </source>
</reference>
<evidence type="ECO:0000313" key="4">
    <source>
        <dbReference type="Proteomes" id="UP000005240"/>
    </source>
</evidence>
<dbReference type="OrthoDB" id="2507806at2759"/>
<proteinExistence type="predicted"/>
<feature type="compositionally biased region" description="Low complexity" evidence="1">
    <location>
        <begin position="184"/>
        <end position="196"/>
    </location>
</feature>
<dbReference type="VEuPathDB" id="FungiDB:PTTG_28509"/>
<gene>
    <name evidence="2" type="ORF">PTTG_28509</name>
</gene>
<dbReference type="Proteomes" id="UP000005240">
    <property type="component" value="Unassembled WGS sequence"/>
</dbReference>
<feature type="region of interest" description="Disordered" evidence="1">
    <location>
        <begin position="121"/>
        <end position="367"/>
    </location>
</feature>
<reference evidence="2" key="1">
    <citation type="submission" date="2009-11" db="EMBL/GenBank/DDBJ databases">
        <authorList>
            <consortium name="The Broad Institute Genome Sequencing Platform"/>
            <person name="Ward D."/>
            <person name="Feldgarden M."/>
            <person name="Earl A."/>
            <person name="Young S.K."/>
            <person name="Zeng Q."/>
            <person name="Koehrsen M."/>
            <person name="Alvarado L."/>
            <person name="Berlin A."/>
            <person name="Bochicchio J."/>
            <person name="Borenstein D."/>
            <person name="Chapman S.B."/>
            <person name="Chen Z."/>
            <person name="Engels R."/>
            <person name="Freedman E."/>
            <person name="Gellesch M."/>
            <person name="Goldberg J."/>
            <person name="Griggs A."/>
            <person name="Gujja S."/>
            <person name="Heilman E."/>
            <person name="Heiman D."/>
            <person name="Hepburn T."/>
            <person name="Howarth C."/>
            <person name="Jen D."/>
            <person name="Larson L."/>
            <person name="Lewis B."/>
            <person name="Mehta T."/>
            <person name="Park D."/>
            <person name="Pearson M."/>
            <person name="Roberts A."/>
            <person name="Saif S."/>
            <person name="Shea T."/>
            <person name="Shenoy N."/>
            <person name="Sisk P."/>
            <person name="Stolte C."/>
            <person name="Sykes S."/>
            <person name="Thomson T."/>
            <person name="Walk T."/>
            <person name="White J."/>
            <person name="Yandava C."/>
            <person name="Izard J."/>
            <person name="Baranova O.V."/>
            <person name="Blanton J.M."/>
            <person name="Tanner A.C."/>
            <person name="Dewhirst F.E."/>
            <person name="Haas B."/>
            <person name="Nusbaum C."/>
            <person name="Birren B."/>
        </authorList>
    </citation>
    <scope>NUCLEOTIDE SEQUENCE [LARGE SCALE GENOMIC DNA]</scope>
    <source>
        <strain evidence="2">1-1 BBBD Race 1</strain>
    </source>
</reference>
<dbReference type="STRING" id="630390.A0A180GAZ5"/>
<reference evidence="3" key="4">
    <citation type="submission" date="2025-05" db="UniProtKB">
        <authorList>
            <consortium name="EnsemblFungi"/>
        </authorList>
    </citation>
    <scope>IDENTIFICATION</scope>
    <source>
        <strain evidence="3">isolate 1-1 / race 1 (BBBD)</strain>
    </source>
</reference>
<feature type="compositionally biased region" description="Basic and acidic residues" evidence="1">
    <location>
        <begin position="241"/>
        <end position="256"/>
    </location>
</feature>
<dbReference type="AlphaFoldDB" id="A0A180GAZ5"/>
<evidence type="ECO:0000313" key="3">
    <source>
        <dbReference type="EnsemblFungi" id="PTTG_28509-t43_1-p1"/>
    </source>
</evidence>
<feature type="compositionally biased region" description="Polar residues" evidence="1">
    <location>
        <begin position="307"/>
        <end position="316"/>
    </location>
</feature>
<feature type="compositionally biased region" description="Basic and acidic residues" evidence="1">
    <location>
        <begin position="328"/>
        <end position="337"/>
    </location>
</feature>
<dbReference type="EnsemblFungi" id="PTTG_28509-t43_1">
    <property type="protein sequence ID" value="PTTG_28509-t43_1-p1"/>
    <property type="gene ID" value="PTTG_28509"/>
</dbReference>